<keyword evidence="3" id="KW-1185">Reference proteome</keyword>
<evidence type="ECO:0000313" key="2">
    <source>
        <dbReference type="EMBL" id="MBL3691136.1"/>
    </source>
</evidence>
<dbReference type="Proteomes" id="UP001646141">
    <property type="component" value="Unassembled WGS sequence"/>
</dbReference>
<reference evidence="2 3" key="1">
    <citation type="submission" date="2018-09" db="EMBL/GenBank/DDBJ databases">
        <title>Comparative genomics of Leucobacter spp.</title>
        <authorList>
            <person name="Reis A.C."/>
            <person name="Kolvenbach B.A."/>
            <person name="Corvini P.F.X."/>
            <person name="Nunes O.C."/>
        </authorList>
    </citation>
    <scope>NUCLEOTIDE SEQUENCE [LARGE SCALE GENOMIC DNA]</scope>
    <source>
        <strain evidence="2 3">L-1</strain>
    </source>
</reference>
<sequence>MRGSASAASLQGHAARLRIEAAHLESEMSGGAPEIPSPSLVHLNRAGPLLAAAWFALCGWGVSWPLEPSRFDLIVTRGDHVRKVQVKTTVTRAGSTWKAYLSTARKSRRTYVPGEIDDFFIVTGALDYYLIPLAEVGGLHAIHLHQYQGFRVQSLPAPKTEQLS</sequence>
<evidence type="ECO:0000259" key="1">
    <source>
        <dbReference type="Pfam" id="PF11645"/>
    </source>
</evidence>
<dbReference type="InterPro" id="IPR021671">
    <property type="entry name" value="PD(D/E)XK_Endonuc"/>
</dbReference>
<organism evidence="2 3">
    <name type="scientific">Leucobacter chromiireducens subsp. chromiireducens</name>
    <dbReference type="NCBI Taxonomy" id="660067"/>
    <lineage>
        <taxon>Bacteria</taxon>
        <taxon>Bacillati</taxon>
        <taxon>Actinomycetota</taxon>
        <taxon>Actinomycetes</taxon>
        <taxon>Micrococcales</taxon>
        <taxon>Microbacteriaceae</taxon>
        <taxon>Leucobacter</taxon>
    </lineage>
</organism>
<dbReference type="EMBL" id="QYAD01000006">
    <property type="protein sequence ID" value="MBL3691136.1"/>
    <property type="molecule type" value="Genomic_DNA"/>
</dbReference>
<dbReference type="InterPro" id="IPR011856">
    <property type="entry name" value="tRNA_endonuc-like_dom_sf"/>
</dbReference>
<dbReference type="Pfam" id="PF11645">
    <property type="entry name" value="PDDEXK_5"/>
    <property type="match status" value="1"/>
</dbReference>
<gene>
    <name evidence="2" type="ORF">D3226_14425</name>
</gene>
<protein>
    <recommendedName>
        <fullName evidence="1">PD(D/E)XK endonuclease domain-containing protein</fullName>
    </recommendedName>
</protein>
<accession>A0ABS1SSK8</accession>
<evidence type="ECO:0000313" key="3">
    <source>
        <dbReference type="Proteomes" id="UP001646141"/>
    </source>
</evidence>
<dbReference type="Gene3D" id="3.40.1350.10">
    <property type="match status" value="1"/>
</dbReference>
<comment type="caution">
    <text evidence="2">The sequence shown here is derived from an EMBL/GenBank/DDBJ whole genome shotgun (WGS) entry which is preliminary data.</text>
</comment>
<name>A0ABS1SSK8_9MICO</name>
<proteinExistence type="predicted"/>
<feature type="domain" description="PD(D/E)XK endonuclease" evidence="1">
    <location>
        <begin position="58"/>
        <end position="139"/>
    </location>
</feature>